<dbReference type="PANTHER" id="PTHR13037">
    <property type="entry name" value="FORMIN"/>
    <property type="match status" value="1"/>
</dbReference>
<feature type="compositionally biased region" description="Low complexity" evidence="2">
    <location>
        <begin position="1371"/>
        <end position="1395"/>
    </location>
</feature>
<feature type="compositionally biased region" description="Low complexity" evidence="2">
    <location>
        <begin position="1268"/>
        <end position="1281"/>
    </location>
</feature>
<evidence type="ECO:0008006" key="5">
    <source>
        <dbReference type="Google" id="ProtNLM"/>
    </source>
</evidence>
<feature type="region of interest" description="Disordered" evidence="2">
    <location>
        <begin position="1371"/>
        <end position="1399"/>
    </location>
</feature>
<feature type="region of interest" description="Disordered" evidence="2">
    <location>
        <begin position="2064"/>
        <end position="2154"/>
    </location>
</feature>
<feature type="compositionally biased region" description="Pro residues" evidence="2">
    <location>
        <begin position="523"/>
        <end position="537"/>
    </location>
</feature>
<evidence type="ECO:0000256" key="1">
    <source>
        <dbReference type="ARBA" id="ARBA00022581"/>
    </source>
</evidence>
<feature type="compositionally biased region" description="Low complexity" evidence="2">
    <location>
        <begin position="2307"/>
        <end position="2316"/>
    </location>
</feature>
<feature type="compositionally biased region" description="Low complexity" evidence="2">
    <location>
        <begin position="2285"/>
        <end position="2299"/>
    </location>
</feature>
<feature type="region of interest" description="Disordered" evidence="2">
    <location>
        <begin position="658"/>
        <end position="677"/>
    </location>
</feature>
<feature type="region of interest" description="Disordered" evidence="2">
    <location>
        <begin position="1626"/>
        <end position="1651"/>
    </location>
</feature>
<sequence length="2326" mass="238870">MASIPLNFPSGGGGPGSVAAPAPQARSVAAGPPAAAAQAHPTGRAAPPTQHPPQHAASGVGASTPGSPAGASAPASAARPDQRIFHLPHGFSRFSAHLQADAASVAAFSLDRVHAFDWFRARFALGPGAGTGVGPRRPRLFDLRDGSFACPAVKLGLTLLNLGVVCSFTSPAPAAGAEDGAGPAPATHHIDLLIFCGRTADGLTLGPHLDIRTQDEPSGPGDAAEPAYRLALAAGNRVSLILPASVRLDSGTINPLLDLDLMNSLSHSLTNFADRRISTLIGGVRLGDFIAFPQDSPSSSSLLSAVRLSGDWYDQPVSRVVVHSPVVSLDLVPLARLVGCSVPPGTGMAAAAAATALSSMDPAHPINQCHNLPVFVAPSGAQATVLHGVGPLPAAVLRAWAFVCPGLFSLCPGSCLSGLSRASQAWSPPGLISQMLSFLLCEADLSAVCCAQCAQGVVIQYHHAADAGGAPAGDPGDPGPGRSFSVVPIAAIYCQSSVTLSQSISPCSASWFTETPGAGAGPGPGPDPAASPAPGPTATPAGGDPKPRAPAAAAAPPDPAYPFRPFAPSLADYSFYQSQLIHEAFTFKSVDALQSALRRLARLRVGDFARAGGPPPPPAADYPPLRYRRRHATRPEPRPLHSLILQAQQDPALPWPLDPAHRGFHDDDDFDPADGAARALPSYDEALALFLGADAFGRMDTGRSPGASEAGLTEASPAPRSAGDSPPGPGSALSPLPPPSLPAPPPPPPPTPPPAPGNRFSLESYWRSRSSLLERSNSGPLRARVRPATSKADSPAMTTAAMATAGALGATSLPGAPAAGGVPTAAPYQPEFLFPAETPDYLPVRTPRAEKARTRMEAACAGGRPGLSFFPSTLAPYSVSSPGQSPPNSGSALLSPAACPPSVSPQAAAPGAGGPAPGALGPTPEAPAPGLGGASPSCPGDGHGAPSPAARRPSPLPGDGAHPQREPAGRAKFGKITTAQLFAGPESALWRGYSLTGLRSARRPDGAQSTFPFPQHKRIFTSPESRPDAVPIVCSLTEPDHSAVLLQRLRLALTAAFPLRHPDFLGGITRPGYLTLEQDWHFLASPLATVGGPLAMAALAGIFSGGRAPQEAGSPAAGEDRRLAIGQAPVMPVFWPEIECRVTATMASSDLPGTSTKQADNLSSLNAFSRVQLSSRSLPFWEELGLMPIHSHSAKPARIIPAPSAHSLGDYPGCACQYRQLPDGCPLMIGRRPVDSARFNWTAPACISHLACGVNSSTADTLGLPAPGLGAGPAGSHPSGKGPAGSSGPGAAPGAGRFLPQQRVFHSPRVDLRFAFVGGALAGAAQPGPLSAARQQQQQQHLLQRQAPAPFVPVPLGVATAAGLGPAAGVAAPAAGEASPRPAPAGARPSPTGPALSSAHIARASHTMSTAYSNFGFGRLAPHPADAAAALAQAFASLPDFTLPETDQTGAPRRVDMAPPTVFLLSVCESYAVTIAGKRLPDGGLVVVMPFQPSVIMALASKDSQLARQLCQLFYSTASRFLRPFDTLPLFRSLPRSPPSPFLIVGHASQIPAASAPGPASLLRKATPGKRGPARRASPADSGRAGPPPARPPCRQQVFPYGLPGVAGPGSGAGCGCALGPALPVPPAPKSRRTTPDPPPSSPPSPPQPDRWYQDQFNAQLTSAPSSLSVTQREYVLVVTYSLYSNFVFISWSDDRLSIRGSVRLPLLAHDSCGPVIVRLVWAFVSGLLKDRSSKQQTHSGSTHDFWRVVIFSEAGFPPEHLPAWLRCLREADLLCPLIEADCGMAPLMEPLPGSTYSRTSFVDLRQRAHTILSVSLMELSYLDGFQVLPAESVGPLFPGALGAAGPARPAATGLPAPGEPAAGWLTLLDRPFAPSNQSHAAMVSRDGRLRRLHQAAGILCVNAASKTPLVYEVVCVQHAVQMSRPAVDLYQSTVSRRAWSRWSPALPGSTTQAAGDPAPAMSPAPLSGLALALFPGHERLLLELGPDGVPAAHRAALGISPADMPEVVHFCPQTDAARVFQNVLADVADILVGMSVGAAPPAQSLGLVPPSFLPSFRAGFRRREVSDGGGGAGPLPKTAPPAGATLPTAGPGPGVAPASGRSRLRPRPGAPGAAAADSPHVAALPPAPDEPLAEVPSATGAGPAGTPAGSNSVSVCRSLLTRPTMLEDFNPPVAIWPDTHTRHWATPSIPAPARHFSNSLNPHLSAESAHALLASENKIDAHLAQTNLFLDWSIERERAFLLSCFSPLEDPTLPLERTYLAPRRAPGLAASGPSGGELADEEAPGVADARGALAAGASPGPPVPSPLSQLPGPSQSWLGVRIFPL</sequence>
<keyword evidence="4" id="KW-1185">Reference proteome</keyword>
<accession>A0A058ZB77</accession>
<feature type="compositionally biased region" description="Low complexity" evidence="2">
    <location>
        <begin position="2134"/>
        <end position="2151"/>
    </location>
</feature>
<keyword evidence="1" id="KW-0945">Host-virus interaction</keyword>
<protein>
    <recommendedName>
        <fullName evidence="5">Mediator of RNA polymerase II transcription subunit 13</fullName>
    </recommendedName>
</protein>
<gene>
    <name evidence="3" type="ORF">H696_02138</name>
</gene>
<feature type="compositionally biased region" description="Low complexity" evidence="2">
    <location>
        <begin position="17"/>
        <end position="79"/>
    </location>
</feature>
<feature type="region of interest" description="Disordered" evidence="2">
    <location>
        <begin position="2267"/>
        <end position="2316"/>
    </location>
</feature>
<feature type="region of interest" description="Disordered" evidence="2">
    <location>
        <begin position="1268"/>
        <end position="1297"/>
    </location>
</feature>
<feature type="region of interest" description="Disordered" evidence="2">
    <location>
        <begin position="515"/>
        <end position="557"/>
    </location>
</feature>
<feature type="compositionally biased region" description="Low complexity" evidence="2">
    <location>
        <begin position="761"/>
        <end position="778"/>
    </location>
</feature>
<feature type="region of interest" description="Disordered" evidence="2">
    <location>
        <begin position="877"/>
        <end position="968"/>
    </location>
</feature>
<feature type="compositionally biased region" description="Low complexity" evidence="2">
    <location>
        <begin position="2075"/>
        <end position="2102"/>
    </location>
</feature>
<feature type="compositionally biased region" description="Pro residues" evidence="2">
    <location>
        <begin position="735"/>
        <end position="756"/>
    </location>
</feature>
<feature type="region of interest" description="Disordered" evidence="2">
    <location>
        <begin position="1325"/>
        <end position="1344"/>
    </location>
</feature>
<proteinExistence type="predicted"/>
<feature type="region of interest" description="Disordered" evidence="2">
    <location>
        <begin position="1001"/>
        <end position="1026"/>
    </location>
</feature>
<feature type="compositionally biased region" description="Gly residues" evidence="2">
    <location>
        <begin position="1282"/>
        <end position="1293"/>
    </location>
</feature>
<organism evidence="3">
    <name type="scientific">Fonticula alba</name>
    <name type="common">Slime mold</name>
    <dbReference type="NCBI Taxonomy" id="691883"/>
    <lineage>
        <taxon>Eukaryota</taxon>
        <taxon>Rotosphaerida</taxon>
        <taxon>Fonticulaceae</taxon>
        <taxon>Fonticula</taxon>
    </lineage>
</organism>
<dbReference type="RefSeq" id="XP_009494309.1">
    <property type="nucleotide sequence ID" value="XM_009496034.1"/>
</dbReference>
<evidence type="ECO:0000313" key="4">
    <source>
        <dbReference type="Proteomes" id="UP000030693"/>
    </source>
</evidence>
<dbReference type="Proteomes" id="UP000030693">
    <property type="component" value="Unassembled WGS sequence"/>
</dbReference>
<feature type="compositionally biased region" description="Low complexity" evidence="2">
    <location>
        <begin position="538"/>
        <end position="555"/>
    </location>
</feature>
<dbReference type="GeneID" id="20526863"/>
<dbReference type="EMBL" id="KB932203">
    <property type="protein sequence ID" value="KCV71186.1"/>
    <property type="molecule type" value="Genomic_DNA"/>
</dbReference>
<feature type="compositionally biased region" description="Low complexity" evidence="2">
    <location>
        <begin position="878"/>
        <end position="897"/>
    </location>
</feature>
<feature type="region of interest" description="Disordered" evidence="2">
    <location>
        <begin position="701"/>
        <end position="797"/>
    </location>
</feature>
<evidence type="ECO:0000313" key="3">
    <source>
        <dbReference type="EMBL" id="KCV71186.1"/>
    </source>
</evidence>
<feature type="compositionally biased region" description="Pro residues" evidence="2">
    <location>
        <begin position="1636"/>
        <end position="1649"/>
    </location>
</feature>
<name>A0A058ZB77_FONAL</name>
<feature type="compositionally biased region" description="Low complexity" evidence="2">
    <location>
        <begin position="2111"/>
        <end position="2125"/>
    </location>
</feature>
<reference evidence="3" key="1">
    <citation type="submission" date="2013-04" db="EMBL/GenBank/DDBJ databases">
        <title>The Genome Sequence of Fonticula alba ATCC 38817.</title>
        <authorList>
            <consortium name="The Broad Institute Genomics Platform"/>
            <person name="Russ C."/>
            <person name="Cuomo C."/>
            <person name="Burger G."/>
            <person name="Gray M.W."/>
            <person name="Holland P.W.H."/>
            <person name="King N."/>
            <person name="Lang F.B.F."/>
            <person name="Roger A.J."/>
            <person name="Ruiz-Trillo I."/>
            <person name="Brown M."/>
            <person name="Walker B."/>
            <person name="Young S."/>
            <person name="Zeng Q."/>
            <person name="Gargeya S."/>
            <person name="Fitzgerald M."/>
            <person name="Haas B."/>
            <person name="Abouelleil A."/>
            <person name="Allen A.W."/>
            <person name="Alvarado L."/>
            <person name="Arachchi H.M."/>
            <person name="Berlin A.M."/>
            <person name="Chapman S.B."/>
            <person name="Gainer-Dewar J."/>
            <person name="Goldberg J."/>
            <person name="Griggs A."/>
            <person name="Gujja S."/>
            <person name="Hansen M."/>
            <person name="Howarth C."/>
            <person name="Imamovic A."/>
            <person name="Ireland A."/>
            <person name="Larimer J."/>
            <person name="McCowan C."/>
            <person name="Murphy C."/>
            <person name="Pearson M."/>
            <person name="Poon T.W."/>
            <person name="Priest M."/>
            <person name="Roberts A."/>
            <person name="Saif S."/>
            <person name="Shea T."/>
            <person name="Sisk P."/>
            <person name="Sykes S."/>
            <person name="Wortman J."/>
            <person name="Nusbaum C."/>
            <person name="Birren B."/>
        </authorList>
    </citation>
    <scope>NUCLEOTIDE SEQUENCE [LARGE SCALE GENOMIC DNA]</scope>
    <source>
        <strain evidence="3">ATCC 38817</strain>
    </source>
</reference>
<feature type="region of interest" description="Disordered" evidence="2">
    <location>
        <begin position="1554"/>
        <end position="1597"/>
    </location>
</feature>
<feature type="compositionally biased region" description="Low complexity" evidence="2">
    <location>
        <begin position="934"/>
        <end position="953"/>
    </location>
</feature>
<feature type="region of interest" description="Disordered" evidence="2">
    <location>
        <begin position="1"/>
        <end position="79"/>
    </location>
</feature>
<feature type="compositionally biased region" description="Low complexity" evidence="2">
    <location>
        <begin position="715"/>
        <end position="734"/>
    </location>
</feature>
<evidence type="ECO:0000256" key="2">
    <source>
        <dbReference type="SAM" id="MobiDB-lite"/>
    </source>
</evidence>
<dbReference type="PANTHER" id="PTHR13037:SF24">
    <property type="entry name" value="POLYCOMB PROTEIN PCL-RELATED"/>
    <property type="match status" value="1"/>
</dbReference>